<dbReference type="NCBIfam" id="TIGR00426">
    <property type="entry name" value="competence protein ComEA helix-hairpin-helix repeat region"/>
    <property type="match status" value="1"/>
</dbReference>
<protein>
    <submittedName>
        <fullName evidence="2">ComEA family DNA-binding protein</fullName>
    </submittedName>
</protein>
<dbReference type="EMBL" id="JBHRYR010000011">
    <property type="protein sequence ID" value="MFC3854255.1"/>
    <property type="molecule type" value="Genomic_DNA"/>
</dbReference>
<keyword evidence="3" id="KW-1185">Reference proteome</keyword>
<dbReference type="SUPFAM" id="SSF47781">
    <property type="entry name" value="RuvA domain 2-like"/>
    <property type="match status" value="1"/>
</dbReference>
<reference evidence="3" key="1">
    <citation type="journal article" date="2019" name="Int. J. Syst. Evol. Microbiol.">
        <title>The Global Catalogue of Microorganisms (GCM) 10K type strain sequencing project: providing services to taxonomists for standard genome sequencing and annotation.</title>
        <authorList>
            <consortium name="The Broad Institute Genomics Platform"/>
            <consortium name="The Broad Institute Genome Sequencing Center for Infectious Disease"/>
            <person name="Wu L."/>
            <person name="Ma J."/>
        </authorList>
    </citation>
    <scope>NUCLEOTIDE SEQUENCE [LARGE SCALE GENOMIC DNA]</scope>
    <source>
        <strain evidence="3">IBRC 10765</strain>
    </source>
</reference>
<gene>
    <name evidence="2" type="ORF">ACFOOG_15560</name>
</gene>
<keyword evidence="2" id="KW-0238">DNA-binding</keyword>
<name>A0ABV8A145_9GAMM</name>
<dbReference type="Gene3D" id="1.10.150.280">
    <property type="entry name" value="AF1531-like domain"/>
    <property type="match status" value="1"/>
</dbReference>
<dbReference type="RefSeq" id="WP_380698355.1">
    <property type="nucleotide sequence ID" value="NZ_JBHRYR010000011.1"/>
</dbReference>
<feature type="signal peptide" evidence="1">
    <location>
        <begin position="1"/>
        <end position="25"/>
    </location>
</feature>
<proteinExistence type="predicted"/>
<dbReference type="InterPro" id="IPR051675">
    <property type="entry name" value="Endo/Exo/Phosphatase_dom_1"/>
</dbReference>
<sequence length="109" mass="12085">MKHVNTLSIRFIFACLLGFAAIAQAETPEQVLNETHDELIVMVNINLDDAEKMATVLQGIGPARADAIVAYREEHGPFLTVDELLNIRGIGERTLANIRHQLHLGEEVL</sequence>
<keyword evidence="1" id="KW-0732">Signal</keyword>
<dbReference type="PANTHER" id="PTHR21180:SF32">
    <property type="entry name" value="ENDONUCLEASE_EXONUCLEASE_PHOSPHATASE FAMILY DOMAIN-CONTAINING PROTEIN 1"/>
    <property type="match status" value="1"/>
</dbReference>
<evidence type="ECO:0000256" key="1">
    <source>
        <dbReference type="SAM" id="SignalP"/>
    </source>
</evidence>
<dbReference type="InterPro" id="IPR010994">
    <property type="entry name" value="RuvA_2-like"/>
</dbReference>
<dbReference type="Proteomes" id="UP001595617">
    <property type="component" value="Unassembled WGS sequence"/>
</dbReference>
<dbReference type="GO" id="GO:0003677">
    <property type="term" value="F:DNA binding"/>
    <property type="evidence" value="ECO:0007669"/>
    <property type="project" value="UniProtKB-KW"/>
</dbReference>
<accession>A0ABV8A145</accession>
<organism evidence="2 3">
    <name type="scientific">Saccharospirillum mangrovi</name>
    <dbReference type="NCBI Taxonomy" id="2161747"/>
    <lineage>
        <taxon>Bacteria</taxon>
        <taxon>Pseudomonadati</taxon>
        <taxon>Pseudomonadota</taxon>
        <taxon>Gammaproteobacteria</taxon>
        <taxon>Oceanospirillales</taxon>
        <taxon>Saccharospirillaceae</taxon>
        <taxon>Saccharospirillum</taxon>
    </lineage>
</organism>
<dbReference type="Pfam" id="PF12836">
    <property type="entry name" value="HHH_3"/>
    <property type="match status" value="1"/>
</dbReference>
<comment type="caution">
    <text evidence="2">The sequence shown here is derived from an EMBL/GenBank/DDBJ whole genome shotgun (WGS) entry which is preliminary data.</text>
</comment>
<dbReference type="InterPro" id="IPR004509">
    <property type="entry name" value="Competence_ComEA_HhH"/>
</dbReference>
<feature type="chain" id="PRO_5047184997" evidence="1">
    <location>
        <begin position="26"/>
        <end position="109"/>
    </location>
</feature>
<evidence type="ECO:0000313" key="2">
    <source>
        <dbReference type="EMBL" id="MFC3854255.1"/>
    </source>
</evidence>
<dbReference type="PANTHER" id="PTHR21180">
    <property type="entry name" value="ENDONUCLEASE/EXONUCLEASE/PHOSPHATASE FAMILY DOMAIN-CONTAINING PROTEIN 1"/>
    <property type="match status" value="1"/>
</dbReference>
<evidence type="ECO:0000313" key="3">
    <source>
        <dbReference type="Proteomes" id="UP001595617"/>
    </source>
</evidence>